<feature type="site" description="Interaction with DNA" evidence="10">
    <location>
        <position position="550"/>
    </location>
</feature>
<dbReference type="Gene3D" id="2.70.20.10">
    <property type="entry name" value="Topoisomerase I, domain 3"/>
    <property type="match status" value="1"/>
</dbReference>
<dbReference type="InterPro" id="IPR013825">
    <property type="entry name" value="Topo_IA_cen_sub2"/>
</dbReference>
<dbReference type="GO" id="GO:0003917">
    <property type="term" value="F:DNA topoisomerase type I (single strand cut, ATP-independent) activity"/>
    <property type="evidence" value="ECO:0007669"/>
    <property type="project" value="UniProtKB-UniRule"/>
</dbReference>
<evidence type="ECO:0000256" key="2">
    <source>
        <dbReference type="ARBA" id="ARBA00009446"/>
    </source>
</evidence>
<evidence type="ECO:0000256" key="9">
    <source>
        <dbReference type="ARBA" id="ARBA00023235"/>
    </source>
</evidence>
<evidence type="ECO:0000256" key="1">
    <source>
        <dbReference type="ARBA" id="ARBA00000213"/>
    </source>
</evidence>
<dbReference type="SMART" id="SM00436">
    <property type="entry name" value="TOP1Bc"/>
    <property type="match status" value="1"/>
</dbReference>
<dbReference type="InterPro" id="IPR000380">
    <property type="entry name" value="Topo_IA"/>
</dbReference>
<dbReference type="Pfam" id="PF01131">
    <property type="entry name" value="Topoisom_bac"/>
    <property type="match status" value="1"/>
</dbReference>
<comment type="similarity">
    <text evidence="2 10">Belongs to the type IA topoisomerase family.</text>
</comment>
<dbReference type="InterPro" id="IPR023406">
    <property type="entry name" value="Topo_IA_AS"/>
</dbReference>
<dbReference type="EC" id="5.6.2.1" evidence="10"/>
<organism evidence="13 14">
    <name type="scientific">candidate division WWE3 bacterium CG08_land_8_20_14_0_20_40_13</name>
    <dbReference type="NCBI Taxonomy" id="1975084"/>
    <lineage>
        <taxon>Bacteria</taxon>
        <taxon>Katanobacteria</taxon>
    </lineage>
</organism>
<dbReference type="Gene3D" id="1.10.460.10">
    <property type="entry name" value="Topoisomerase I, domain 2"/>
    <property type="match status" value="1"/>
</dbReference>
<dbReference type="InterPro" id="IPR013498">
    <property type="entry name" value="Topo_IA_Znf"/>
</dbReference>
<evidence type="ECO:0000259" key="12">
    <source>
        <dbReference type="PROSITE" id="PS52039"/>
    </source>
</evidence>
<evidence type="ECO:0000256" key="10">
    <source>
        <dbReference type="HAMAP-Rule" id="MF_00952"/>
    </source>
</evidence>
<dbReference type="Gene3D" id="3.40.50.140">
    <property type="match status" value="1"/>
</dbReference>
<dbReference type="PROSITE" id="PS52039">
    <property type="entry name" value="TOPO_IA_2"/>
    <property type="match status" value="1"/>
</dbReference>
<keyword evidence="5" id="KW-0862">Zinc</keyword>
<feature type="region of interest" description="Interaction with DNA" evidence="10">
    <location>
        <begin position="178"/>
        <end position="183"/>
    </location>
</feature>
<evidence type="ECO:0000256" key="4">
    <source>
        <dbReference type="ARBA" id="ARBA00022771"/>
    </source>
</evidence>
<reference evidence="14" key="1">
    <citation type="submission" date="2017-09" db="EMBL/GenBank/DDBJ databases">
        <title>Depth-based differentiation of microbial function through sediment-hosted aquifers and enrichment of novel symbionts in the deep terrestrial subsurface.</title>
        <authorList>
            <person name="Probst A.J."/>
            <person name="Ladd B."/>
            <person name="Jarett J.K."/>
            <person name="Geller-Mcgrath D.E."/>
            <person name="Sieber C.M.K."/>
            <person name="Emerson J.B."/>
            <person name="Anantharaman K."/>
            <person name="Thomas B.C."/>
            <person name="Malmstrom R."/>
            <person name="Stieglmeier M."/>
            <person name="Klingl A."/>
            <person name="Woyke T."/>
            <person name="Ryan C.M."/>
            <person name="Banfield J.F."/>
        </authorList>
    </citation>
    <scope>NUCLEOTIDE SEQUENCE [LARGE SCALE GENOMIC DNA]</scope>
</reference>
<dbReference type="InterPro" id="IPR013497">
    <property type="entry name" value="Topo_IA_cen"/>
</dbReference>
<dbReference type="SUPFAM" id="SSF56712">
    <property type="entry name" value="Prokaryotic type I DNA topoisomerase"/>
    <property type="match status" value="1"/>
</dbReference>
<dbReference type="SMART" id="SM00493">
    <property type="entry name" value="TOPRIM"/>
    <property type="match status" value="1"/>
</dbReference>
<dbReference type="InterPro" id="IPR028612">
    <property type="entry name" value="Topoisom_1_IA"/>
</dbReference>
<dbReference type="PANTHER" id="PTHR42785">
    <property type="entry name" value="DNA TOPOISOMERASE, TYPE IA, CORE"/>
    <property type="match status" value="1"/>
</dbReference>
<evidence type="ECO:0000256" key="3">
    <source>
        <dbReference type="ARBA" id="ARBA00022723"/>
    </source>
</evidence>
<dbReference type="SUPFAM" id="SSF57783">
    <property type="entry name" value="Zinc beta-ribbon"/>
    <property type="match status" value="1"/>
</dbReference>
<dbReference type="GO" id="GO:0003677">
    <property type="term" value="F:DNA binding"/>
    <property type="evidence" value="ECO:0007669"/>
    <property type="project" value="UniProtKB-KW"/>
</dbReference>
<dbReference type="InterPro" id="IPR006171">
    <property type="entry name" value="TOPRIM_dom"/>
</dbReference>
<gene>
    <name evidence="10" type="primary">topA</name>
    <name evidence="13" type="ORF">COT49_00075</name>
</gene>
<keyword evidence="8 10" id="KW-0238">DNA-binding</keyword>
<dbReference type="GO" id="GO:0005694">
    <property type="term" value="C:chromosome"/>
    <property type="evidence" value="ECO:0007669"/>
    <property type="project" value="InterPro"/>
</dbReference>
<dbReference type="Pfam" id="PF01396">
    <property type="entry name" value="Zn_ribbon_Top1"/>
    <property type="match status" value="2"/>
</dbReference>
<comment type="caution">
    <text evidence="13">The sequence shown here is derived from an EMBL/GenBank/DDBJ whole genome shotgun (WGS) entry which is preliminary data.</text>
</comment>
<dbReference type="Gene3D" id="1.10.290.10">
    <property type="entry name" value="Topoisomerase I, domain 4"/>
    <property type="match status" value="1"/>
</dbReference>
<dbReference type="SMART" id="SM00437">
    <property type="entry name" value="TOP1Ac"/>
    <property type="match status" value="1"/>
</dbReference>
<keyword evidence="7 10" id="KW-0799">Topoisomerase</keyword>
<evidence type="ECO:0000256" key="6">
    <source>
        <dbReference type="ARBA" id="ARBA00022842"/>
    </source>
</evidence>
<dbReference type="AlphaFoldDB" id="A0A2H0XEU2"/>
<dbReference type="PROSITE" id="PS50880">
    <property type="entry name" value="TOPRIM"/>
    <property type="match status" value="1"/>
</dbReference>
<feature type="site" description="Interaction with DNA" evidence="10">
    <location>
        <position position="155"/>
    </location>
</feature>
<dbReference type="InterPro" id="IPR034149">
    <property type="entry name" value="TOPRIM_TopoI"/>
</dbReference>
<evidence type="ECO:0000256" key="7">
    <source>
        <dbReference type="ARBA" id="ARBA00023029"/>
    </source>
</evidence>
<keyword evidence="3" id="KW-0479">Metal-binding</keyword>
<comment type="function">
    <text evidence="10">Releases the supercoiling and torsional tension of DNA, which is introduced during the DNA replication and transcription, by transiently cleaving and rejoining one strand of the DNA duplex. Introduces a single-strand break via transesterification at a target site in duplex DNA. The scissile phosphodiester is attacked by the catalytic tyrosine of the enzyme, resulting in the formation of a DNA-(5'-phosphotyrosyl)-enzyme intermediate and the expulsion of a 3'-OH DNA strand. The free DNA strand then undergoes passage around the unbroken strand, thus removing DNA supercoils. Finally, in the religation step, the DNA 3'-OH attacks the covalent intermediate to expel the active-site tyrosine and restore the DNA phosphodiester backbone.</text>
</comment>
<protein>
    <recommendedName>
        <fullName evidence="10">DNA topoisomerase 1</fullName>
        <ecNumber evidence="10">5.6.2.1</ecNumber>
    </recommendedName>
    <alternativeName>
        <fullName evidence="10">DNA topoisomerase I</fullName>
    </alternativeName>
</protein>
<dbReference type="CDD" id="cd03363">
    <property type="entry name" value="TOPRIM_TopoIA_TopoI"/>
    <property type="match status" value="1"/>
</dbReference>
<comment type="catalytic activity">
    <reaction evidence="1 10">
        <text>ATP-independent breakage of single-stranded DNA, followed by passage and rejoining.</text>
        <dbReference type="EC" id="5.6.2.1"/>
    </reaction>
</comment>
<dbReference type="InterPro" id="IPR003601">
    <property type="entry name" value="Topo_IA_2"/>
</dbReference>
<dbReference type="InterPro" id="IPR003602">
    <property type="entry name" value="Topo_IA_DNA-bd_dom"/>
</dbReference>
<dbReference type="PROSITE" id="PS00396">
    <property type="entry name" value="TOPO_IA_1"/>
    <property type="match status" value="1"/>
</dbReference>
<dbReference type="HAMAP" id="MF_00952">
    <property type="entry name" value="Topoisom_1_prok"/>
    <property type="match status" value="1"/>
</dbReference>
<feature type="site" description="Interaction with DNA" evidence="10">
    <location>
        <position position="154"/>
    </location>
</feature>
<feature type="domain" description="Topo IA-type catalytic" evidence="12">
    <location>
        <begin position="144"/>
        <end position="618"/>
    </location>
</feature>
<feature type="site" description="Interaction with DNA" evidence="10">
    <location>
        <position position="31"/>
    </location>
</feature>
<feature type="site" description="Interaction with DNA" evidence="10">
    <location>
        <position position="163"/>
    </location>
</feature>
<dbReference type="InterPro" id="IPR013826">
    <property type="entry name" value="Topo_IA_cen_sub3"/>
</dbReference>
<feature type="active site" description="O-(5'-phospho-DNA)-tyrosine intermediate" evidence="10">
    <location>
        <position position="313"/>
    </location>
</feature>
<feature type="site" description="Interaction with DNA" evidence="10">
    <location>
        <position position="170"/>
    </location>
</feature>
<dbReference type="PRINTS" id="PR00417">
    <property type="entry name" value="PRTPISMRASEI"/>
</dbReference>
<dbReference type="InterPro" id="IPR013824">
    <property type="entry name" value="Topo_IA_cen_sub1"/>
</dbReference>
<evidence type="ECO:0000313" key="13">
    <source>
        <dbReference type="EMBL" id="PIS23456.1"/>
    </source>
</evidence>
<dbReference type="GO" id="GO:0008270">
    <property type="term" value="F:zinc ion binding"/>
    <property type="evidence" value="ECO:0007669"/>
    <property type="project" value="UniProtKB-KW"/>
</dbReference>
<sequence length="720" mass="80955">MNLVIVESPTKAKTIAKFLGTDYIVKASYGHVVDLPTKTLGVDLTDNFKPEYVVTVRGKKTLTELKKLARDAEVIYIATDPDREGEAIGFNLLEQIKSEKSKVPAFAKASADRQIPNSNYKRIQFHEITKEAIEAAVKHPTEINVALVEAQQARRVLDRLVGYKLSPLLWKKVRYGLSAGRVQSVAVRLIVERERERKKFKAQEYWEFEGKFNPRGTAPAGQCPNFGITAGLRKINGKDFLIDSKEKAAKIVSQVNACGHKVESVDKKEVRKYPHPPFTTSTLQQSAGNLFGFSAKRTMSAAQKLYEEGFITYHRTDSLNLSESFINEARVYIGDKFGKNFLPEKPIFYKTKSKSAQEAHEAIRPTAVGNFKFETLNFKSKSKGKLSKLVKSNQSDQGDKLDKSSQYDADLEKIYDLIWRRAVSCQMTPAVYDQVTVCVISKWGTAPLGQCPDPDEFLFVSSEQVLKFQGFLVVYHSGSNHLPSTVSFLPPTPYHLSSGQILDLTALTPSQHFTQAPGRYQTASLIKALEEYGVGRPSTYASTITTIESRGYVLRDGRYFYPDDVAYVVNDLLVANFPEVVDLKFTAKMEEELDKIAEGTLKWGPVIRDFWDPFVKDLEKAETNLKKSYFTTLETVEEKCPDCGANLVVKLGKYGKFLSCSKFPECKYMKALVQETGDSCPDCKEGRVVLRRTKKGKPFYGCSRYPDCKWASWTKPTSEG</sequence>
<keyword evidence="4" id="KW-0863">Zinc-finger</keyword>
<dbReference type="Proteomes" id="UP000230340">
    <property type="component" value="Unassembled WGS sequence"/>
</dbReference>
<evidence type="ECO:0000313" key="14">
    <source>
        <dbReference type="Proteomes" id="UP000230340"/>
    </source>
</evidence>
<evidence type="ECO:0000259" key="11">
    <source>
        <dbReference type="PROSITE" id="PS50880"/>
    </source>
</evidence>
<dbReference type="InterPro" id="IPR005733">
    <property type="entry name" value="TopoI_bac-type"/>
</dbReference>
<accession>A0A2H0XEU2</accession>
<dbReference type="EMBL" id="PEYT01000001">
    <property type="protein sequence ID" value="PIS23456.1"/>
    <property type="molecule type" value="Genomic_DNA"/>
</dbReference>
<keyword evidence="6" id="KW-0460">Magnesium</keyword>
<dbReference type="GO" id="GO:0006265">
    <property type="term" value="P:DNA topological change"/>
    <property type="evidence" value="ECO:0007669"/>
    <property type="project" value="UniProtKB-UniRule"/>
</dbReference>
<dbReference type="CDD" id="cd00186">
    <property type="entry name" value="TOP1Ac"/>
    <property type="match status" value="1"/>
</dbReference>
<feature type="site" description="Interaction with DNA" evidence="10">
    <location>
        <position position="315"/>
    </location>
</feature>
<name>A0A2H0XEU2_UNCKA</name>
<evidence type="ECO:0000256" key="5">
    <source>
        <dbReference type="ARBA" id="ARBA00022833"/>
    </source>
</evidence>
<comment type="subunit">
    <text evidence="10">Monomer.</text>
</comment>
<proteinExistence type="inferred from homology"/>
<dbReference type="InterPro" id="IPR023405">
    <property type="entry name" value="Topo_IA_core_domain"/>
</dbReference>
<evidence type="ECO:0000256" key="8">
    <source>
        <dbReference type="ARBA" id="ARBA00023125"/>
    </source>
</evidence>
<feature type="domain" description="Toprim" evidence="11">
    <location>
        <begin position="1"/>
        <end position="111"/>
    </location>
</feature>
<dbReference type="Gene3D" id="3.30.65.10">
    <property type="entry name" value="Bacterial Topoisomerase I, domain 1"/>
    <property type="match status" value="2"/>
</dbReference>
<dbReference type="PANTHER" id="PTHR42785:SF1">
    <property type="entry name" value="DNA TOPOISOMERASE"/>
    <property type="match status" value="1"/>
</dbReference>
<keyword evidence="9 10" id="KW-0413">Isomerase</keyword>
<dbReference type="NCBIfam" id="TIGR01051">
    <property type="entry name" value="topA_bact"/>
    <property type="match status" value="1"/>
</dbReference>
<dbReference type="Pfam" id="PF01751">
    <property type="entry name" value="Toprim"/>
    <property type="match status" value="1"/>
</dbReference>
<feature type="site" description="Interaction with DNA" evidence="10">
    <location>
        <position position="158"/>
    </location>
</feature>